<dbReference type="RefSeq" id="WP_349431722.1">
    <property type="nucleotide sequence ID" value="NZ_CP157743.1"/>
</dbReference>
<feature type="region of interest" description="Disordered" evidence="1">
    <location>
        <begin position="1"/>
        <end position="20"/>
    </location>
</feature>
<dbReference type="AlphaFoldDB" id="A0AAU7NUF9"/>
<dbReference type="Proteomes" id="UP001225378">
    <property type="component" value="Chromosome"/>
</dbReference>
<sequence length="73" mass="7972">MQESGCNTKNTKGNGMKPVNSSDQLSWIVIEGYKSISKCELKMGCLNVLIGANGAGKSNFIQKRGQIYFLEGR</sequence>
<accession>A0AAU7NUF9</accession>
<dbReference type="EMBL" id="CP157743">
    <property type="protein sequence ID" value="XBS20665.1"/>
    <property type="molecule type" value="Genomic_DNA"/>
</dbReference>
<protein>
    <recommendedName>
        <fullName evidence="4">Rad50/SbcC-type AAA domain-containing protein</fullName>
    </recommendedName>
</protein>
<proteinExistence type="predicted"/>
<evidence type="ECO:0008006" key="4">
    <source>
        <dbReference type="Google" id="ProtNLM"/>
    </source>
</evidence>
<dbReference type="KEGG" id="mech:Q9L42_000620"/>
<keyword evidence="3" id="KW-1185">Reference proteome</keyword>
<name>A0AAU7NUF9_9GAMM</name>
<dbReference type="Gene3D" id="3.40.50.300">
    <property type="entry name" value="P-loop containing nucleotide triphosphate hydrolases"/>
    <property type="match status" value="1"/>
</dbReference>
<evidence type="ECO:0000313" key="3">
    <source>
        <dbReference type="Proteomes" id="UP001225378"/>
    </source>
</evidence>
<evidence type="ECO:0000313" key="2">
    <source>
        <dbReference type="EMBL" id="XBS20665.1"/>
    </source>
</evidence>
<dbReference type="InterPro" id="IPR027417">
    <property type="entry name" value="P-loop_NTPase"/>
</dbReference>
<evidence type="ECO:0000256" key="1">
    <source>
        <dbReference type="SAM" id="MobiDB-lite"/>
    </source>
</evidence>
<gene>
    <name evidence="2" type="ORF">Q9L42_000620</name>
</gene>
<dbReference type="SUPFAM" id="SSF52540">
    <property type="entry name" value="P-loop containing nucleoside triphosphate hydrolases"/>
    <property type="match status" value="1"/>
</dbReference>
<reference evidence="2 3" key="1">
    <citation type="journal article" date="2024" name="Microbiology">
        <title>Methylomarinum rosea sp. nov., a novel halophilic methanotrophic bacterium from the hypersaline Lake Elton.</title>
        <authorList>
            <person name="Suleimanov R.Z."/>
            <person name="Oshkin I.Y."/>
            <person name="Danilova O.V."/>
            <person name="Suzina N.E."/>
            <person name="Dedysh S.N."/>
        </authorList>
    </citation>
    <scope>NUCLEOTIDE SEQUENCE [LARGE SCALE GENOMIC DNA]</scope>
    <source>
        <strain evidence="2 3">Ch1-1</strain>
    </source>
</reference>
<organism evidence="2 3">
    <name type="scientific">Methylomarinum roseum</name>
    <dbReference type="NCBI Taxonomy" id="3067653"/>
    <lineage>
        <taxon>Bacteria</taxon>
        <taxon>Pseudomonadati</taxon>
        <taxon>Pseudomonadota</taxon>
        <taxon>Gammaproteobacteria</taxon>
        <taxon>Methylococcales</taxon>
        <taxon>Methylococcaceae</taxon>
        <taxon>Methylomarinum</taxon>
    </lineage>
</organism>